<dbReference type="Pfam" id="PF10320">
    <property type="entry name" value="7TM_GPCR_Srsx"/>
    <property type="match status" value="1"/>
</dbReference>
<sequence>MSKNISALPAVASKYWSRSTVILAVVTISFYLVVYMIILCTERCRIKLNIASKKQNKIICSLTITIIFFSCFWCVCMGSVDIANIVKNQSVKEIMQSYAVSVYLSSIVNL</sequence>
<proteinExistence type="predicted"/>
<evidence type="ECO:0000256" key="1">
    <source>
        <dbReference type="SAM" id="Phobius"/>
    </source>
</evidence>
<protein>
    <submittedName>
        <fullName evidence="3">G_PROTEIN_RECEP_F1_2 domain-containing protein</fullName>
    </submittedName>
</protein>
<keyword evidence="2" id="KW-1185">Reference proteome</keyword>
<dbReference type="Proteomes" id="UP000095283">
    <property type="component" value="Unplaced"/>
</dbReference>
<organism evidence="2 3">
    <name type="scientific">Heterorhabditis bacteriophora</name>
    <name type="common">Entomopathogenic nematode worm</name>
    <dbReference type="NCBI Taxonomy" id="37862"/>
    <lineage>
        <taxon>Eukaryota</taxon>
        <taxon>Metazoa</taxon>
        <taxon>Ecdysozoa</taxon>
        <taxon>Nematoda</taxon>
        <taxon>Chromadorea</taxon>
        <taxon>Rhabditida</taxon>
        <taxon>Rhabditina</taxon>
        <taxon>Rhabditomorpha</taxon>
        <taxon>Strongyloidea</taxon>
        <taxon>Heterorhabditidae</taxon>
        <taxon>Heterorhabditis</taxon>
    </lineage>
</organism>
<accession>A0A1I7XV48</accession>
<feature type="transmembrane region" description="Helical" evidence="1">
    <location>
        <begin position="20"/>
        <end position="38"/>
    </location>
</feature>
<dbReference type="InterPro" id="IPR019424">
    <property type="entry name" value="7TM_GPCR_Srsx"/>
</dbReference>
<evidence type="ECO:0000313" key="3">
    <source>
        <dbReference type="WBParaSite" id="Hba_21634"/>
    </source>
</evidence>
<dbReference type="WBParaSite" id="Hba_21634">
    <property type="protein sequence ID" value="Hba_21634"/>
    <property type="gene ID" value="Hba_21634"/>
</dbReference>
<evidence type="ECO:0000313" key="2">
    <source>
        <dbReference type="Proteomes" id="UP000095283"/>
    </source>
</evidence>
<keyword evidence="1" id="KW-0472">Membrane</keyword>
<reference evidence="3" key="1">
    <citation type="submission" date="2016-11" db="UniProtKB">
        <authorList>
            <consortium name="WormBaseParasite"/>
        </authorList>
    </citation>
    <scope>IDENTIFICATION</scope>
</reference>
<feature type="transmembrane region" description="Helical" evidence="1">
    <location>
        <begin position="58"/>
        <end position="80"/>
    </location>
</feature>
<keyword evidence="1" id="KW-1133">Transmembrane helix</keyword>
<keyword evidence="1" id="KW-0812">Transmembrane</keyword>
<dbReference type="AlphaFoldDB" id="A0A1I7XV48"/>
<name>A0A1I7XV48_HETBA</name>